<protein>
    <submittedName>
        <fullName evidence="2">Uncharacterized protein</fullName>
    </submittedName>
</protein>
<evidence type="ECO:0000256" key="1">
    <source>
        <dbReference type="SAM" id="MobiDB-lite"/>
    </source>
</evidence>
<proteinExistence type="predicted"/>
<evidence type="ECO:0000313" key="2">
    <source>
        <dbReference type="EMBL" id="GAT44825.1"/>
    </source>
</evidence>
<sequence>MQSFDDYRAAIANNLRDFARSWIDGLRLLQHSNATAPPPPISSSPRARHPSRRAPSTVQQTQQPPPASVLPPNFPFGNFDLRTHFEWIHEYDFGTIWGVPRRESIQHRSIVNLVFQGRAGEVGSSIAWEVRTTVTEGHWQSTIHIPFPLAVFEIDGNVWQECTTTSLPLAIDSALVLEAISHSLSARRPVRLTSRTELVSVDPERPYIRATAGALWYPDPTTRALRREYGGGAIETVFRMLCVYELAFADAQGADRIRELGQRWLGDA</sequence>
<name>A0ABQ0L0X7_MYCCL</name>
<evidence type="ECO:0000313" key="3">
    <source>
        <dbReference type="Proteomes" id="UP000815677"/>
    </source>
</evidence>
<dbReference type="Proteomes" id="UP000815677">
    <property type="component" value="Unassembled WGS sequence"/>
</dbReference>
<reference evidence="2" key="1">
    <citation type="submission" date="2014-09" db="EMBL/GenBank/DDBJ databases">
        <title>Genome sequence of the luminous mushroom Mycena chlorophos for searching fungal bioluminescence genes.</title>
        <authorList>
            <person name="Tanaka Y."/>
            <person name="Kasuga D."/>
            <person name="Oba Y."/>
            <person name="Hase S."/>
            <person name="Sato K."/>
            <person name="Oba Y."/>
            <person name="Sakakibara Y."/>
        </authorList>
    </citation>
    <scope>NUCLEOTIDE SEQUENCE</scope>
</reference>
<feature type="region of interest" description="Disordered" evidence="1">
    <location>
        <begin position="33"/>
        <end position="69"/>
    </location>
</feature>
<feature type="compositionally biased region" description="Low complexity" evidence="1">
    <location>
        <begin position="53"/>
        <end position="62"/>
    </location>
</feature>
<dbReference type="EMBL" id="DF840271">
    <property type="protein sequence ID" value="GAT44825.1"/>
    <property type="molecule type" value="Genomic_DNA"/>
</dbReference>
<organism evidence="2 3">
    <name type="scientific">Mycena chlorophos</name>
    <name type="common">Agaric fungus</name>
    <name type="synonym">Agaricus chlorophos</name>
    <dbReference type="NCBI Taxonomy" id="658473"/>
    <lineage>
        <taxon>Eukaryota</taxon>
        <taxon>Fungi</taxon>
        <taxon>Dikarya</taxon>
        <taxon>Basidiomycota</taxon>
        <taxon>Agaricomycotina</taxon>
        <taxon>Agaricomycetes</taxon>
        <taxon>Agaricomycetidae</taxon>
        <taxon>Agaricales</taxon>
        <taxon>Marasmiineae</taxon>
        <taxon>Mycenaceae</taxon>
        <taxon>Mycena</taxon>
    </lineage>
</organism>
<accession>A0ABQ0L0X7</accession>
<gene>
    <name evidence="2" type="ORF">MCHLO_02433</name>
</gene>
<keyword evidence="3" id="KW-1185">Reference proteome</keyword>